<evidence type="ECO:0000313" key="2">
    <source>
        <dbReference type="Proteomes" id="UP001652621"/>
    </source>
</evidence>
<gene>
    <name evidence="1" type="primary">101897387</name>
    <name evidence="3" type="synonym">LOC101897387</name>
</gene>
<accession>A0A1I8MDG7</accession>
<protein>
    <submittedName>
        <fullName evidence="3">Uncharacterized protein LOC101897387</fullName>
    </submittedName>
</protein>
<dbReference type="eggNOG" id="ENOG502S8E8">
    <property type="taxonomic scope" value="Eukaryota"/>
</dbReference>
<name>A0A1I8MDG7_MUSDO</name>
<dbReference type="KEGG" id="mde:101897387"/>
<dbReference type="OrthoDB" id="6479173at2759"/>
<keyword evidence="2" id="KW-1185">Reference proteome</keyword>
<dbReference type="GeneID" id="101897387"/>
<sequence length="180" mass="20946">MVTVQSVNLTTQKSKNLTDLQHQLLLQLNDTCIEIQNQNDLNFLRKQVILNILEICQDCAKMAALPQGAFVACKLRDQYRDRDLMVSRIKSGGDKNESKFYNCNKKLMEYSPVKYNEKLMNSIWGFYNRYSPHNIKSNEIVSYDRYFNQQQQSSAVANQLIAHNIAMTATSCMEWNFKKN</sequence>
<dbReference type="AlphaFoldDB" id="A0A1I8MDG7"/>
<dbReference type="VEuPathDB" id="VectorBase:MDOA003768"/>
<dbReference type="EnsemblMetazoa" id="MDOA003768-RA">
    <property type="protein sequence ID" value="MDOA003768-PA"/>
    <property type="gene ID" value="MDOA003768"/>
</dbReference>
<dbReference type="STRING" id="7370.A0A1I8MDG7"/>
<proteinExistence type="predicted"/>
<evidence type="ECO:0000313" key="1">
    <source>
        <dbReference type="EnsemblMetazoa" id="MDOA003768-PA"/>
    </source>
</evidence>
<evidence type="ECO:0000313" key="3">
    <source>
        <dbReference type="RefSeq" id="XP_005176410.1"/>
    </source>
</evidence>
<organism evidence="1">
    <name type="scientific">Musca domestica</name>
    <name type="common">House fly</name>
    <dbReference type="NCBI Taxonomy" id="7370"/>
    <lineage>
        <taxon>Eukaryota</taxon>
        <taxon>Metazoa</taxon>
        <taxon>Ecdysozoa</taxon>
        <taxon>Arthropoda</taxon>
        <taxon>Hexapoda</taxon>
        <taxon>Insecta</taxon>
        <taxon>Pterygota</taxon>
        <taxon>Neoptera</taxon>
        <taxon>Endopterygota</taxon>
        <taxon>Diptera</taxon>
        <taxon>Brachycera</taxon>
        <taxon>Muscomorpha</taxon>
        <taxon>Muscoidea</taxon>
        <taxon>Muscidae</taxon>
        <taxon>Musca</taxon>
    </lineage>
</organism>
<dbReference type="VEuPathDB" id="VectorBase:MDOMA2_001497"/>
<dbReference type="RefSeq" id="XP_005176410.1">
    <property type="nucleotide sequence ID" value="XM_005176353.3"/>
</dbReference>
<reference evidence="3" key="2">
    <citation type="submission" date="2025-04" db="UniProtKB">
        <authorList>
            <consortium name="RefSeq"/>
        </authorList>
    </citation>
    <scope>IDENTIFICATION</scope>
    <source>
        <strain evidence="3">Aabys</strain>
    </source>
</reference>
<dbReference type="Proteomes" id="UP001652621">
    <property type="component" value="Unplaced"/>
</dbReference>
<reference evidence="1" key="1">
    <citation type="submission" date="2020-05" db="UniProtKB">
        <authorList>
            <consortium name="EnsemblMetazoa"/>
        </authorList>
    </citation>
    <scope>IDENTIFICATION</scope>
    <source>
        <strain evidence="1">Aabys</strain>
    </source>
</reference>